<keyword evidence="3" id="KW-1185">Reference proteome</keyword>
<reference evidence="2 3" key="1">
    <citation type="submission" date="2019-12" db="EMBL/GenBank/DDBJ databases">
        <title>Halocatena pleomorpha gen. nov. sp. nov., an extremely halophilic archaeon of family Halobacteriaceae isolated from saltpan soil.</title>
        <authorList>
            <person name="Pal Y."/>
            <person name="Verma A."/>
            <person name="Krishnamurthi S."/>
            <person name="Kumar P."/>
        </authorList>
    </citation>
    <scope>NUCLEOTIDE SEQUENCE [LARGE SCALE GENOMIC DNA]</scope>
    <source>
        <strain evidence="2 3">JCM 16495</strain>
    </source>
</reference>
<dbReference type="RefSeq" id="WP_158204859.1">
    <property type="nucleotide sequence ID" value="NZ_WSZK01000017.1"/>
</dbReference>
<accession>A0A6B0GJS5</accession>
<comment type="caution">
    <text evidence="2">The sequence shown here is derived from an EMBL/GenBank/DDBJ whole genome shotgun (WGS) entry which is preliminary data.</text>
</comment>
<dbReference type="OrthoDB" id="383810at2157"/>
<keyword evidence="1" id="KW-0175">Coiled coil</keyword>
<sequence length="219" mass="25039">MSIDGPFAAEEDVDDIEALRRQLVELTQRVEDAERRAEQAERRADRAERAAHAHSAHLRAVLRKVQYNTSKPGRDTWNHVLGRLCDLDIEDYRQDPMQHLPAVERVGSAVQRHESVIEEQGRATPDPMAENWEKVLDVARNVSDQPDHVRGDGYTQLFWKDVQSATGHGDRHCKRLIEQLGETFEGADWIPYESPSPANNHSVVKKRLLIDLDVWPEEG</sequence>
<organism evidence="2 3">
    <name type="scientific">Halomarina oriensis</name>
    <dbReference type="NCBI Taxonomy" id="671145"/>
    <lineage>
        <taxon>Archaea</taxon>
        <taxon>Methanobacteriati</taxon>
        <taxon>Methanobacteriota</taxon>
        <taxon>Stenosarchaea group</taxon>
        <taxon>Halobacteria</taxon>
        <taxon>Halobacteriales</taxon>
        <taxon>Natronomonadaceae</taxon>
        <taxon>Halomarina</taxon>
    </lineage>
</organism>
<dbReference type="AlphaFoldDB" id="A0A6B0GJS5"/>
<evidence type="ECO:0000256" key="1">
    <source>
        <dbReference type="SAM" id="Coils"/>
    </source>
</evidence>
<gene>
    <name evidence="2" type="ORF">GQS65_11875</name>
</gene>
<evidence type="ECO:0000313" key="2">
    <source>
        <dbReference type="EMBL" id="MWG35176.1"/>
    </source>
</evidence>
<dbReference type="EMBL" id="WSZK01000017">
    <property type="protein sequence ID" value="MWG35176.1"/>
    <property type="molecule type" value="Genomic_DNA"/>
</dbReference>
<name>A0A6B0GJS5_9EURY</name>
<protein>
    <submittedName>
        <fullName evidence="2">Uncharacterized protein</fullName>
    </submittedName>
</protein>
<proteinExistence type="predicted"/>
<evidence type="ECO:0000313" key="3">
    <source>
        <dbReference type="Proteomes" id="UP000451471"/>
    </source>
</evidence>
<dbReference type="Proteomes" id="UP000451471">
    <property type="component" value="Unassembled WGS sequence"/>
</dbReference>
<feature type="coiled-coil region" evidence="1">
    <location>
        <begin position="9"/>
        <end position="57"/>
    </location>
</feature>